<dbReference type="SUPFAM" id="SSF53474">
    <property type="entry name" value="alpha/beta-Hydrolases"/>
    <property type="match status" value="1"/>
</dbReference>
<dbReference type="GO" id="GO:0016787">
    <property type="term" value="F:hydrolase activity"/>
    <property type="evidence" value="ECO:0007669"/>
    <property type="project" value="UniProtKB-KW"/>
</dbReference>
<dbReference type="Gene3D" id="1.20.1290.10">
    <property type="entry name" value="AhpD-like"/>
    <property type="match status" value="1"/>
</dbReference>
<keyword evidence="4" id="KW-1185">Reference proteome</keyword>
<dbReference type="PANTHER" id="PTHR34846:SF11">
    <property type="entry name" value="4-CARBOXYMUCONOLACTONE DECARBOXYLASE FAMILY PROTEIN (AFU_ORTHOLOGUE AFUA_6G11590)"/>
    <property type="match status" value="1"/>
</dbReference>
<dbReference type="Gene3D" id="3.40.50.1820">
    <property type="entry name" value="alpha/beta hydrolase"/>
    <property type="match status" value="1"/>
</dbReference>
<dbReference type="EMBL" id="MU150262">
    <property type="protein sequence ID" value="KAF9463429.1"/>
    <property type="molecule type" value="Genomic_DNA"/>
</dbReference>
<protein>
    <submittedName>
        <fullName evidence="3">Alpha/Beta hydrolase protein</fullName>
    </submittedName>
</protein>
<dbReference type="AlphaFoldDB" id="A0A9P5Y680"/>
<dbReference type="InterPro" id="IPR000073">
    <property type="entry name" value="AB_hydrolase_1"/>
</dbReference>
<gene>
    <name evidence="3" type="ORF">BDZ94DRAFT_1308742</name>
</gene>
<dbReference type="Pfam" id="PF12697">
    <property type="entry name" value="Abhydrolase_6"/>
    <property type="match status" value="1"/>
</dbReference>
<organism evidence="3 4">
    <name type="scientific">Collybia nuda</name>
    <dbReference type="NCBI Taxonomy" id="64659"/>
    <lineage>
        <taxon>Eukaryota</taxon>
        <taxon>Fungi</taxon>
        <taxon>Dikarya</taxon>
        <taxon>Basidiomycota</taxon>
        <taxon>Agaricomycotina</taxon>
        <taxon>Agaricomycetes</taxon>
        <taxon>Agaricomycetidae</taxon>
        <taxon>Agaricales</taxon>
        <taxon>Tricholomatineae</taxon>
        <taxon>Clitocybaceae</taxon>
        <taxon>Collybia</taxon>
    </lineage>
</organism>
<name>A0A9P5Y680_9AGAR</name>
<dbReference type="SUPFAM" id="SSF69118">
    <property type="entry name" value="AhpD-like"/>
    <property type="match status" value="1"/>
</dbReference>
<dbReference type="InterPro" id="IPR029058">
    <property type="entry name" value="AB_hydrolase_fold"/>
</dbReference>
<feature type="domain" description="AB hydrolase-1" evidence="2">
    <location>
        <begin position="241"/>
        <end position="509"/>
    </location>
</feature>
<dbReference type="GO" id="GO:0051920">
    <property type="term" value="F:peroxiredoxin activity"/>
    <property type="evidence" value="ECO:0007669"/>
    <property type="project" value="InterPro"/>
</dbReference>
<dbReference type="PANTHER" id="PTHR34846">
    <property type="entry name" value="4-CARBOXYMUCONOLACTONE DECARBOXYLASE FAMILY PROTEIN (AFU_ORTHOLOGUE AFUA_6G11590)"/>
    <property type="match status" value="1"/>
</dbReference>
<dbReference type="OrthoDB" id="9998495at2759"/>
<evidence type="ECO:0000313" key="3">
    <source>
        <dbReference type="EMBL" id="KAF9463429.1"/>
    </source>
</evidence>
<dbReference type="InterPro" id="IPR029032">
    <property type="entry name" value="AhpD-like"/>
</dbReference>
<proteinExistence type="predicted"/>
<reference evidence="3" key="1">
    <citation type="submission" date="2020-11" db="EMBL/GenBank/DDBJ databases">
        <authorList>
            <consortium name="DOE Joint Genome Institute"/>
            <person name="Ahrendt S."/>
            <person name="Riley R."/>
            <person name="Andreopoulos W."/>
            <person name="Labutti K."/>
            <person name="Pangilinan J."/>
            <person name="Ruiz-Duenas F.J."/>
            <person name="Barrasa J.M."/>
            <person name="Sanchez-Garcia M."/>
            <person name="Camarero S."/>
            <person name="Miyauchi S."/>
            <person name="Serrano A."/>
            <person name="Linde D."/>
            <person name="Babiker R."/>
            <person name="Drula E."/>
            <person name="Ayuso-Fernandez I."/>
            <person name="Pacheco R."/>
            <person name="Padilla G."/>
            <person name="Ferreira P."/>
            <person name="Barriuso J."/>
            <person name="Kellner H."/>
            <person name="Castanera R."/>
            <person name="Alfaro M."/>
            <person name="Ramirez L."/>
            <person name="Pisabarro A.G."/>
            <person name="Kuo A."/>
            <person name="Tritt A."/>
            <person name="Lipzen A."/>
            <person name="He G."/>
            <person name="Yan M."/>
            <person name="Ng V."/>
            <person name="Cullen D."/>
            <person name="Martin F."/>
            <person name="Rosso M.-N."/>
            <person name="Henrissat B."/>
            <person name="Hibbett D."/>
            <person name="Martinez A.T."/>
            <person name="Grigoriev I.V."/>
        </authorList>
    </citation>
    <scope>NUCLEOTIDE SEQUENCE</scope>
    <source>
        <strain evidence="3">CBS 247.69</strain>
    </source>
</reference>
<comment type="caution">
    <text evidence="3">The sequence shown here is derived from an EMBL/GenBank/DDBJ whole genome shotgun (WGS) entry which is preliminary data.</text>
</comment>
<keyword evidence="3" id="KW-0378">Hydrolase</keyword>
<dbReference type="Proteomes" id="UP000807353">
    <property type="component" value="Unassembled WGS sequence"/>
</dbReference>
<evidence type="ECO:0000313" key="4">
    <source>
        <dbReference type="Proteomes" id="UP000807353"/>
    </source>
</evidence>
<feature type="domain" description="Carboxymuconolactone decarboxylase-like" evidence="1">
    <location>
        <begin position="45"/>
        <end position="102"/>
    </location>
</feature>
<evidence type="ECO:0000259" key="2">
    <source>
        <dbReference type="Pfam" id="PF12697"/>
    </source>
</evidence>
<sequence>MTGGSSRIISGRYPRVGTSPIADAIRARRGARGLTPLDGALLHVPPVAGGWNSLLGAIRTQGNLPGNVRELMILRVAAINHAAFEWIHHEHVGRDCGLNTAQLYVIRDTVTPLPPSTGILSELQTSALLFADASTREVKVNKAITESLTKNLEIWARGKDPSNVEERVEDLLVEAAAIVGTYNMVSRFLVSLDVAGMSDNEVPWPLERKEHFVTISSSPDCTHTIHAVTLITSPTSPWIVFANSLLTDLSMWGYLIPYLISDSYNILIHSQRGHGLSTLPSTEATTIPSLASDIANLLKQLNIPTPIHTVVGVSQGGAAAMSFGRTYHNLTRSVVICDTAAKTPAGNKEAWAGRIGMVYGGDMSQRAEYASKVGMLKLAEATVPRWFPSPSKCANNESQRVERARWLAKMVENTPVEGFVAGAGALSDYDLSHSEQPGNSLFLSPVGRVLLVAGSLDGNGKVGSGLKHLSEEWNAERCRGTSLKPLEYVEIEGSGHLPMIDETEQFAEVLVAFLKAL</sequence>
<dbReference type="Pfam" id="PF02627">
    <property type="entry name" value="CMD"/>
    <property type="match status" value="1"/>
</dbReference>
<dbReference type="InterPro" id="IPR003779">
    <property type="entry name" value="CMD-like"/>
</dbReference>
<accession>A0A9P5Y680</accession>
<evidence type="ECO:0000259" key="1">
    <source>
        <dbReference type="Pfam" id="PF02627"/>
    </source>
</evidence>